<feature type="compositionally biased region" description="Gly residues" evidence="1">
    <location>
        <begin position="194"/>
        <end position="208"/>
    </location>
</feature>
<proteinExistence type="predicted"/>
<feature type="signal peptide" evidence="2">
    <location>
        <begin position="1"/>
        <end position="18"/>
    </location>
</feature>
<protein>
    <submittedName>
        <fullName evidence="3">Uncharacterized protein</fullName>
    </submittedName>
</protein>
<feature type="compositionally biased region" description="Low complexity" evidence="1">
    <location>
        <begin position="525"/>
        <end position="550"/>
    </location>
</feature>
<organism evidence="3 4">
    <name type="scientific">Potamilus streckersoni</name>
    <dbReference type="NCBI Taxonomy" id="2493646"/>
    <lineage>
        <taxon>Eukaryota</taxon>
        <taxon>Metazoa</taxon>
        <taxon>Spiralia</taxon>
        <taxon>Lophotrochozoa</taxon>
        <taxon>Mollusca</taxon>
        <taxon>Bivalvia</taxon>
        <taxon>Autobranchia</taxon>
        <taxon>Heteroconchia</taxon>
        <taxon>Palaeoheterodonta</taxon>
        <taxon>Unionida</taxon>
        <taxon>Unionoidea</taxon>
        <taxon>Unionidae</taxon>
        <taxon>Ambleminae</taxon>
        <taxon>Lampsilini</taxon>
        <taxon>Potamilus</taxon>
    </lineage>
</organism>
<evidence type="ECO:0000256" key="1">
    <source>
        <dbReference type="SAM" id="MobiDB-lite"/>
    </source>
</evidence>
<keyword evidence="2" id="KW-0732">Signal</keyword>
<name>A0AAE0SJR3_9BIVA</name>
<gene>
    <name evidence="3" type="ORF">CHS0354_031345</name>
</gene>
<dbReference type="EMBL" id="JAEAOA010001877">
    <property type="protein sequence ID" value="KAK3593286.1"/>
    <property type="molecule type" value="Genomic_DNA"/>
</dbReference>
<feature type="region of interest" description="Disordered" evidence="1">
    <location>
        <begin position="522"/>
        <end position="560"/>
    </location>
</feature>
<reference evidence="3" key="1">
    <citation type="journal article" date="2021" name="Genome Biol. Evol.">
        <title>A High-Quality Reference Genome for a Parasitic Bivalve with Doubly Uniparental Inheritance (Bivalvia: Unionida).</title>
        <authorList>
            <person name="Smith C.H."/>
        </authorList>
    </citation>
    <scope>NUCLEOTIDE SEQUENCE</scope>
    <source>
        <strain evidence="3">CHS0354</strain>
    </source>
</reference>
<feature type="compositionally biased region" description="Low complexity" evidence="1">
    <location>
        <begin position="116"/>
        <end position="128"/>
    </location>
</feature>
<reference evidence="3" key="2">
    <citation type="journal article" date="2021" name="Genome Biol. Evol.">
        <title>Developing a high-quality reference genome for a parasitic bivalve with doubly uniparental inheritance (Bivalvia: Unionida).</title>
        <authorList>
            <person name="Smith C.H."/>
        </authorList>
    </citation>
    <scope>NUCLEOTIDE SEQUENCE</scope>
    <source>
        <strain evidence="3">CHS0354</strain>
        <tissue evidence="3">Mantle</tissue>
    </source>
</reference>
<feature type="compositionally biased region" description="Low complexity" evidence="1">
    <location>
        <begin position="209"/>
        <end position="239"/>
    </location>
</feature>
<evidence type="ECO:0000256" key="2">
    <source>
        <dbReference type="SAM" id="SignalP"/>
    </source>
</evidence>
<feature type="region of interest" description="Disordered" evidence="1">
    <location>
        <begin position="25"/>
        <end position="48"/>
    </location>
</feature>
<comment type="caution">
    <text evidence="3">The sequence shown here is derived from an EMBL/GenBank/DDBJ whole genome shotgun (WGS) entry which is preliminary data.</text>
</comment>
<keyword evidence="4" id="KW-1185">Reference proteome</keyword>
<evidence type="ECO:0000313" key="3">
    <source>
        <dbReference type="EMBL" id="KAK3593286.1"/>
    </source>
</evidence>
<dbReference type="Proteomes" id="UP001195483">
    <property type="component" value="Unassembled WGS sequence"/>
</dbReference>
<feature type="region of interest" description="Disordered" evidence="1">
    <location>
        <begin position="61"/>
        <end position="280"/>
    </location>
</feature>
<sequence length="667" mass="64484">MILRAILMIILAISSVRCQQGLTPGGTHDALSVGRQGSSPSSSSRSTLVNDIRGALSSALDTGRLGSLGGSSSSTQNGVQQEPLPGFGSTDQLRSSPGGFPQTVVEAQPGQGSFSGGTTDQFGGFDTSSQDFGFGGRSENIPPRTQDSTGGGGSFLTSAGRSGTGIGTLPSGSDISTGSSGFTFGSSGTTGTLSGPGTGTQTGQGQSFGFGAPPTGFGSQTGPGFTFGSSGTTGTLPSSGTGGQTTQGQSFGFGAPPTGFGSQMGPALSFSPPMDSGPQTPTGGFGIPPTSGAGMGAMAGMTGTFGSRSSAAGVTGGSMGVAGGNMTPPGTGMFMPQGPGSFMMQPPGPGMGAFASRMSLAGPIFGPGSVGGGTIGAEPSPGSGGMQGLPRGISLPGISPPSGMTFPMPGMTFPSVSGSSGSTTAGGGASSRFFSPFPGMGPTGGFDQSLATPGTSGFFMTPGFPPGMFGGQAGTGMFGIPTSTGSGTTEWQTSGAMSSGLPTSSIPTGAFFPGMTSPGSFSLPTTGTSGAGSSFQTTQGGTGMLPPGSGTSSGGGVDASSGTFPGMTFVSGTGGPFLPPGFFVPGGGQVSGGGGSSGRDGFFPDSTRTGSGVIGLVGNPFGDFSSSQGFDPRIMPSGGPGQFMTFGAGPIFTRRGRMPMDFFIRRR</sequence>
<feature type="chain" id="PRO_5042105056" evidence="2">
    <location>
        <begin position="19"/>
        <end position="667"/>
    </location>
</feature>
<evidence type="ECO:0000313" key="4">
    <source>
        <dbReference type="Proteomes" id="UP001195483"/>
    </source>
</evidence>
<accession>A0AAE0SJR3</accession>
<reference evidence="3" key="3">
    <citation type="submission" date="2023-05" db="EMBL/GenBank/DDBJ databases">
        <authorList>
            <person name="Smith C.H."/>
        </authorList>
    </citation>
    <scope>NUCLEOTIDE SEQUENCE</scope>
    <source>
        <strain evidence="3">CHS0354</strain>
        <tissue evidence="3">Mantle</tissue>
    </source>
</reference>
<feature type="region of interest" description="Disordered" evidence="1">
    <location>
        <begin position="417"/>
        <end position="454"/>
    </location>
</feature>
<dbReference type="AlphaFoldDB" id="A0AAE0SJR3"/>
<feature type="region of interest" description="Disordered" evidence="1">
    <location>
        <begin position="580"/>
        <end position="607"/>
    </location>
</feature>
<feature type="compositionally biased region" description="Low complexity" evidence="1">
    <location>
        <begin position="171"/>
        <end position="193"/>
    </location>
</feature>
<feature type="compositionally biased region" description="Gly residues" evidence="1">
    <location>
        <begin position="584"/>
        <end position="598"/>
    </location>
</feature>